<evidence type="ECO:0000313" key="1">
    <source>
        <dbReference type="EMBL" id="KIM78475.1"/>
    </source>
</evidence>
<proteinExistence type="predicted"/>
<accession>A0A0C3F101</accession>
<sequence length="164" mass="18661">YMDDYFGWDFEGNNVFYHGKLHPHRQVQLLILWECISCPFDDKKQEHGAMLKIIGFWVDINQGTISLAPSSVTDIIDKIKSFLATTGHALALCDWQRLAGHLNWLLNVLPWGCPALSELYRKMSGKFHTYRGIHINASVTAEITWLVSIIPRSIGVQCSDSGLW</sequence>
<dbReference type="OrthoDB" id="3249498at2759"/>
<dbReference type="Proteomes" id="UP000054166">
    <property type="component" value="Unassembled WGS sequence"/>
</dbReference>
<reference evidence="1 2" key="1">
    <citation type="submission" date="2014-04" db="EMBL/GenBank/DDBJ databases">
        <authorList>
            <consortium name="DOE Joint Genome Institute"/>
            <person name="Kuo A."/>
            <person name="Tarkka M."/>
            <person name="Buscot F."/>
            <person name="Kohler A."/>
            <person name="Nagy L.G."/>
            <person name="Floudas D."/>
            <person name="Copeland A."/>
            <person name="Barry K.W."/>
            <person name="Cichocki N."/>
            <person name="Veneault-Fourrey C."/>
            <person name="LaButti K."/>
            <person name="Lindquist E.A."/>
            <person name="Lipzen A."/>
            <person name="Lundell T."/>
            <person name="Morin E."/>
            <person name="Murat C."/>
            <person name="Sun H."/>
            <person name="Tunlid A."/>
            <person name="Henrissat B."/>
            <person name="Grigoriev I.V."/>
            <person name="Hibbett D.S."/>
            <person name="Martin F."/>
            <person name="Nordberg H.P."/>
            <person name="Cantor M.N."/>
            <person name="Hua S.X."/>
        </authorList>
    </citation>
    <scope>NUCLEOTIDE SEQUENCE [LARGE SCALE GENOMIC DNA]</scope>
    <source>
        <strain evidence="1 2">F 1598</strain>
    </source>
</reference>
<dbReference type="EMBL" id="KN833016">
    <property type="protein sequence ID" value="KIM78475.1"/>
    <property type="molecule type" value="Genomic_DNA"/>
</dbReference>
<dbReference type="HOGENOM" id="CLU_134793_0_0_1"/>
<protein>
    <submittedName>
        <fullName evidence="1">Uncharacterized protein</fullName>
    </submittedName>
</protein>
<evidence type="ECO:0000313" key="2">
    <source>
        <dbReference type="Proteomes" id="UP000054166"/>
    </source>
</evidence>
<name>A0A0C3F101_PILCF</name>
<feature type="non-terminal residue" evidence="1">
    <location>
        <position position="164"/>
    </location>
</feature>
<keyword evidence="2" id="KW-1185">Reference proteome</keyword>
<dbReference type="InParanoid" id="A0A0C3F101"/>
<reference evidence="2" key="2">
    <citation type="submission" date="2015-01" db="EMBL/GenBank/DDBJ databases">
        <title>Evolutionary Origins and Diversification of the Mycorrhizal Mutualists.</title>
        <authorList>
            <consortium name="DOE Joint Genome Institute"/>
            <consortium name="Mycorrhizal Genomics Consortium"/>
            <person name="Kohler A."/>
            <person name="Kuo A."/>
            <person name="Nagy L.G."/>
            <person name="Floudas D."/>
            <person name="Copeland A."/>
            <person name="Barry K.W."/>
            <person name="Cichocki N."/>
            <person name="Veneault-Fourrey C."/>
            <person name="LaButti K."/>
            <person name="Lindquist E.A."/>
            <person name="Lipzen A."/>
            <person name="Lundell T."/>
            <person name="Morin E."/>
            <person name="Murat C."/>
            <person name="Riley R."/>
            <person name="Ohm R."/>
            <person name="Sun H."/>
            <person name="Tunlid A."/>
            <person name="Henrissat B."/>
            <person name="Grigoriev I.V."/>
            <person name="Hibbett D.S."/>
            <person name="Martin F."/>
        </authorList>
    </citation>
    <scope>NUCLEOTIDE SEQUENCE [LARGE SCALE GENOMIC DNA]</scope>
    <source>
        <strain evidence="2">F 1598</strain>
    </source>
</reference>
<organism evidence="1 2">
    <name type="scientific">Piloderma croceum (strain F 1598)</name>
    <dbReference type="NCBI Taxonomy" id="765440"/>
    <lineage>
        <taxon>Eukaryota</taxon>
        <taxon>Fungi</taxon>
        <taxon>Dikarya</taxon>
        <taxon>Basidiomycota</taxon>
        <taxon>Agaricomycotina</taxon>
        <taxon>Agaricomycetes</taxon>
        <taxon>Agaricomycetidae</taxon>
        <taxon>Atheliales</taxon>
        <taxon>Atheliaceae</taxon>
        <taxon>Piloderma</taxon>
    </lineage>
</organism>
<dbReference type="AlphaFoldDB" id="A0A0C3F101"/>
<feature type="non-terminal residue" evidence="1">
    <location>
        <position position="1"/>
    </location>
</feature>
<gene>
    <name evidence="1" type="ORF">PILCRDRAFT_55866</name>
</gene>